<protein>
    <recommendedName>
        <fullName evidence="4">Secreted protein</fullName>
    </recommendedName>
</protein>
<organism evidence="2 3">
    <name type="scientific">Streptomyces venezuelae</name>
    <dbReference type="NCBI Taxonomy" id="54571"/>
    <lineage>
        <taxon>Bacteria</taxon>
        <taxon>Bacillati</taxon>
        <taxon>Actinomycetota</taxon>
        <taxon>Actinomycetes</taxon>
        <taxon>Kitasatosporales</taxon>
        <taxon>Streptomycetaceae</taxon>
        <taxon>Streptomyces</taxon>
    </lineage>
</organism>
<name>A0A5P2APX5_STRVZ</name>
<keyword evidence="1" id="KW-0732">Signal</keyword>
<dbReference type="OrthoDB" id="4310677at2"/>
<evidence type="ECO:0000313" key="3">
    <source>
        <dbReference type="Proteomes" id="UP000324106"/>
    </source>
</evidence>
<gene>
    <name evidence="2" type="ORF">DEJ46_15580</name>
</gene>
<reference evidence="2 3" key="1">
    <citation type="submission" date="2018-05" db="EMBL/GenBank/DDBJ databases">
        <title>Streptomyces venezuelae.</title>
        <authorList>
            <person name="Kim W."/>
            <person name="Lee N."/>
            <person name="Cho B.-K."/>
        </authorList>
    </citation>
    <scope>NUCLEOTIDE SEQUENCE [LARGE SCALE GENOMIC DNA]</scope>
    <source>
        <strain evidence="2 3">ATCC 15068</strain>
    </source>
</reference>
<dbReference type="RefSeq" id="WP_150267015.1">
    <property type="nucleotide sequence ID" value="NZ_CP029194.1"/>
</dbReference>
<sequence length="153" mass="16219">MKTSLTVATAVGAALLMGAGTAAARPAAPSPAPAVATTVAAAPQAAAAGCYLAVYTPWKENVSPTGVSDHARGKYRTVNNCSGWYNTALLQYHRWDGWNRIAGTEWVGNRGMSYLQWKCQGKGTFTYRTKGSVRGGSPARVGWATSSERRFTC</sequence>
<evidence type="ECO:0000256" key="1">
    <source>
        <dbReference type="SAM" id="SignalP"/>
    </source>
</evidence>
<feature type="chain" id="PRO_5025009238" description="Secreted protein" evidence="1">
    <location>
        <begin position="25"/>
        <end position="153"/>
    </location>
</feature>
<evidence type="ECO:0008006" key="4">
    <source>
        <dbReference type="Google" id="ProtNLM"/>
    </source>
</evidence>
<dbReference type="EMBL" id="CP029194">
    <property type="protein sequence ID" value="QES20362.1"/>
    <property type="molecule type" value="Genomic_DNA"/>
</dbReference>
<evidence type="ECO:0000313" key="2">
    <source>
        <dbReference type="EMBL" id="QES20362.1"/>
    </source>
</evidence>
<dbReference type="Proteomes" id="UP000324106">
    <property type="component" value="Chromosome"/>
</dbReference>
<dbReference type="AlphaFoldDB" id="A0A5P2APX5"/>
<feature type="signal peptide" evidence="1">
    <location>
        <begin position="1"/>
        <end position="24"/>
    </location>
</feature>
<proteinExistence type="predicted"/>
<accession>A0A5P2APX5</accession>